<sequence>MRDRNQERQLAENLRAAGCTETRIETFLRLFHARDEAGQMVLLAEQRHLLLTEVHRDERCLARLESLLEERKE</sequence>
<name>A0A9D2NSX3_9FIRM</name>
<dbReference type="AlphaFoldDB" id="A0A9D2NSX3"/>
<reference evidence="1" key="2">
    <citation type="submission" date="2021-04" db="EMBL/GenBank/DDBJ databases">
        <authorList>
            <person name="Gilroy R."/>
        </authorList>
    </citation>
    <scope>NUCLEOTIDE SEQUENCE</scope>
    <source>
        <strain evidence="1">CHK187-11901</strain>
    </source>
</reference>
<dbReference type="Proteomes" id="UP000823896">
    <property type="component" value="Unassembled WGS sequence"/>
</dbReference>
<evidence type="ECO:0000313" key="1">
    <source>
        <dbReference type="EMBL" id="HJC36429.1"/>
    </source>
</evidence>
<evidence type="ECO:0000313" key="2">
    <source>
        <dbReference type="Proteomes" id="UP000823896"/>
    </source>
</evidence>
<dbReference type="EMBL" id="DWWM01000028">
    <property type="protein sequence ID" value="HJC36429.1"/>
    <property type="molecule type" value="Genomic_DNA"/>
</dbReference>
<proteinExistence type="predicted"/>
<accession>A0A9D2NSX3</accession>
<protein>
    <submittedName>
        <fullName evidence="1">Uncharacterized protein</fullName>
    </submittedName>
</protein>
<gene>
    <name evidence="1" type="ORF">H9702_04780</name>
</gene>
<organism evidence="1 2">
    <name type="scientific">Candidatus Merdibacter merdavium</name>
    <dbReference type="NCBI Taxonomy" id="2838692"/>
    <lineage>
        <taxon>Bacteria</taxon>
        <taxon>Bacillati</taxon>
        <taxon>Bacillota</taxon>
        <taxon>Erysipelotrichia</taxon>
        <taxon>Erysipelotrichales</taxon>
        <taxon>Erysipelotrichaceae</taxon>
        <taxon>Merdibacter</taxon>
    </lineage>
</organism>
<comment type="caution">
    <text evidence="1">The sequence shown here is derived from an EMBL/GenBank/DDBJ whole genome shotgun (WGS) entry which is preliminary data.</text>
</comment>
<reference evidence="1" key="1">
    <citation type="journal article" date="2021" name="PeerJ">
        <title>Extensive microbial diversity within the chicken gut microbiome revealed by metagenomics and culture.</title>
        <authorList>
            <person name="Gilroy R."/>
            <person name="Ravi A."/>
            <person name="Getino M."/>
            <person name="Pursley I."/>
            <person name="Horton D.L."/>
            <person name="Alikhan N.F."/>
            <person name="Baker D."/>
            <person name="Gharbi K."/>
            <person name="Hall N."/>
            <person name="Watson M."/>
            <person name="Adriaenssens E.M."/>
            <person name="Foster-Nyarko E."/>
            <person name="Jarju S."/>
            <person name="Secka A."/>
            <person name="Antonio M."/>
            <person name="Oren A."/>
            <person name="Chaudhuri R.R."/>
            <person name="La Ragione R."/>
            <person name="Hildebrand F."/>
            <person name="Pallen M.J."/>
        </authorList>
    </citation>
    <scope>NUCLEOTIDE SEQUENCE</scope>
    <source>
        <strain evidence="1">CHK187-11901</strain>
    </source>
</reference>